<keyword evidence="3" id="KW-1185">Reference proteome</keyword>
<evidence type="ECO:0000256" key="1">
    <source>
        <dbReference type="SAM" id="MobiDB-lite"/>
    </source>
</evidence>
<sequence length="145" mass="15769">MEQVLTQSGSADKGGFRYAPSSEKLGPGAASHVPVVGKDVSSGYRQQPRNTGPHPPFKRVICYHCVEAGYIQPRSTKRKPAVTPKAVQYSEGTRGAGLVREHIFCCSRIALVEQPESNKSLDWCKTFLHQGTVVINGESYPVSVP</sequence>
<accession>A0AAE1BF49</accession>
<organism evidence="2 3">
    <name type="scientific">Petrolisthes cinctipes</name>
    <name type="common">Flat porcelain crab</name>
    <dbReference type="NCBI Taxonomy" id="88211"/>
    <lineage>
        <taxon>Eukaryota</taxon>
        <taxon>Metazoa</taxon>
        <taxon>Ecdysozoa</taxon>
        <taxon>Arthropoda</taxon>
        <taxon>Crustacea</taxon>
        <taxon>Multicrustacea</taxon>
        <taxon>Malacostraca</taxon>
        <taxon>Eumalacostraca</taxon>
        <taxon>Eucarida</taxon>
        <taxon>Decapoda</taxon>
        <taxon>Pleocyemata</taxon>
        <taxon>Anomura</taxon>
        <taxon>Galatheoidea</taxon>
        <taxon>Porcellanidae</taxon>
        <taxon>Petrolisthes</taxon>
    </lineage>
</organism>
<evidence type="ECO:0000313" key="3">
    <source>
        <dbReference type="Proteomes" id="UP001286313"/>
    </source>
</evidence>
<gene>
    <name evidence="2" type="ORF">Pcinc_044154</name>
</gene>
<evidence type="ECO:0000313" key="2">
    <source>
        <dbReference type="EMBL" id="KAK3849077.1"/>
    </source>
</evidence>
<dbReference type="EMBL" id="JAWQEG010009152">
    <property type="protein sequence ID" value="KAK3849077.1"/>
    <property type="molecule type" value="Genomic_DNA"/>
</dbReference>
<dbReference type="Proteomes" id="UP001286313">
    <property type="component" value="Unassembled WGS sequence"/>
</dbReference>
<dbReference type="AlphaFoldDB" id="A0AAE1BF49"/>
<proteinExistence type="predicted"/>
<comment type="caution">
    <text evidence="2">The sequence shown here is derived from an EMBL/GenBank/DDBJ whole genome shotgun (WGS) entry which is preliminary data.</text>
</comment>
<feature type="compositionally biased region" description="Polar residues" evidence="1">
    <location>
        <begin position="1"/>
        <end position="10"/>
    </location>
</feature>
<feature type="region of interest" description="Disordered" evidence="1">
    <location>
        <begin position="1"/>
        <end position="34"/>
    </location>
</feature>
<reference evidence="2" key="1">
    <citation type="submission" date="2023-10" db="EMBL/GenBank/DDBJ databases">
        <title>Genome assemblies of two species of porcelain crab, Petrolisthes cinctipes and Petrolisthes manimaculis (Anomura: Porcellanidae).</title>
        <authorList>
            <person name="Angst P."/>
        </authorList>
    </citation>
    <scope>NUCLEOTIDE SEQUENCE</scope>
    <source>
        <strain evidence="2">PB745_01</strain>
        <tissue evidence="2">Gill</tissue>
    </source>
</reference>
<protein>
    <submittedName>
        <fullName evidence="2">Uncharacterized protein</fullName>
    </submittedName>
</protein>
<name>A0AAE1BF49_PETCI</name>